<organism evidence="1 2">
    <name type="scientific">Panaeolus cyanescens</name>
    <dbReference type="NCBI Taxonomy" id="181874"/>
    <lineage>
        <taxon>Eukaryota</taxon>
        <taxon>Fungi</taxon>
        <taxon>Dikarya</taxon>
        <taxon>Basidiomycota</taxon>
        <taxon>Agaricomycotina</taxon>
        <taxon>Agaricomycetes</taxon>
        <taxon>Agaricomycetidae</taxon>
        <taxon>Agaricales</taxon>
        <taxon>Agaricineae</taxon>
        <taxon>Galeropsidaceae</taxon>
        <taxon>Panaeolus</taxon>
    </lineage>
</organism>
<accession>A0A409YT46</accession>
<dbReference type="Proteomes" id="UP000284842">
    <property type="component" value="Unassembled WGS sequence"/>
</dbReference>
<comment type="caution">
    <text evidence="1">The sequence shown here is derived from an EMBL/GenBank/DDBJ whole genome shotgun (WGS) entry which is preliminary data.</text>
</comment>
<keyword evidence="2" id="KW-1185">Reference proteome</keyword>
<name>A0A409YT46_9AGAR</name>
<protein>
    <submittedName>
        <fullName evidence="1">Uncharacterized protein</fullName>
    </submittedName>
</protein>
<evidence type="ECO:0000313" key="2">
    <source>
        <dbReference type="Proteomes" id="UP000284842"/>
    </source>
</evidence>
<dbReference type="AlphaFoldDB" id="A0A409YT46"/>
<proteinExistence type="predicted"/>
<dbReference type="InParanoid" id="A0A409YT46"/>
<gene>
    <name evidence="1" type="ORF">CVT24_000723</name>
</gene>
<evidence type="ECO:0000313" key="1">
    <source>
        <dbReference type="EMBL" id="PPR06181.1"/>
    </source>
</evidence>
<reference evidence="1 2" key="1">
    <citation type="journal article" date="2018" name="Evol. Lett.">
        <title>Horizontal gene cluster transfer increased hallucinogenic mushroom diversity.</title>
        <authorList>
            <person name="Reynolds H.T."/>
            <person name="Vijayakumar V."/>
            <person name="Gluck-Thaler E."/>
            <person name="Korotkin H.B."/>
            <person name="Matheny P.B."/>
            <person name="Slot J.C."/>
        </authorList>
    </citation>
    <scope>NUCLEOTIDE SEQUENCE [LARGE SCALE GENOMIC DNA]</scope>
    <source>
        <strain evidence="1 2">2629</strain>
    </source>
</reference>
<dbReference type="EMBL" id="NHTK01000697">
    <property type="protein sequence ID" value="PPR06181.1"/>
    <property type="molecule type" value="Genomic_DNA"/>
</dbReference>
<sequence>MAGTTLQVPRIKLPGPSMVRARGRHSAASILLLFVILTCLSGQYRVQLTVDPGVIPADANVLFVIQLKLDNTDSLKNTLRVHPDWGATLARIRKTMDLQLQKVEEIINTYHAPQSVDSRLAAQDYLDKTLGIYYRKDMATEKDILERIHSNIYRMGEELYLDNIVPQPAPGIYTLIHRYTYTAKGSAPRYPDQEPERDSVHLTMEFFKDRSLDDDQRVHILLRDIFRLNIPTNAEKYAIRPMAQQSEKSPVRALLHREDRTIQAGETVVDASDLKNYLEIIARPTGALAITHSPDLIPFMGYCFTHGGTFPRPR</sequence>